<dbReference type="Pfam" id="PF13468">
    <property type="entry name" value="Glyoxalase_3"/>
    <property type="match status" value="1"/>
</dbReference>
<keyword evidence="3" id="KW-1185">Reference proteome</keyword>
<dbReference type="RefSeq" id="WP_075852519.1">
    <property type="nucleotide sequence ID" value="NZ_FMAC01000002.1"/>
</dbReference>
<dbReference type="STRING" id="52131.GA0061100_102752"/>
<name>A0A1C3UNG9_9HYPH</name>
<dbReference type="Gene3D" id="3.10.180.10">
    <property type="entry name" value="2,3-Dihydroxybiphenyl 1,2-Dioxygenase, domain 1"/>
    <property type="match status" value="1"/>
</dbReference>
<dbReference type="AlphaFoldDB" id="A0A1C3UNG9"/>
<dbReference type="EMBL" id="FMAC01000002">
    <property type="protein sequence ID" value="SCB17002.1"/>
    <property type="molecule type" value="Genomic_DNA"/>
</dbReference>
<protein>
    <submittedName>
        <fullName evidence="2">Glyoxalase-like domain-containing protein</fullName>
    </submittedName>
</protein>
<gene>
    <name evidence="2" type="ORF">GA0061100_102752</name>
</gene>
<dbReference type="InterPro" id="IPR025870">
    <property type="entry name" value="Glyoxalase-like_dom"/>
</dbReference>
<evidence type="ECO:0000313" key="3">
    <source>
        <dbReference type="Proteomes" id="UP000186228"/>
    </source>
</evidence>
<organism evidence="2 3">
    <name type="scientific">Rhizobium hainanense</name>
    <dbReference type="NCBI Taxonomy" id="52131"/>
    <lineage>
        <taxon>Bacteria</taxon>
        <taxon>Pseudomonadati</taxon>
        <taxon>Pseudomonadota</taxon>
        <taxon>Alphaproteobacteria</taxon>
        <taxon>Hyphomicrobiales</taxon>
        <taxon>Rhizobiaceae</taxon>
        <taxon>Rhizobium/Agrobacterium group</taxon>
        <taxon>Rhizobium</taxon>
    </lineage>
</organism>
<dbReference type="Proteomes" id="UP000186228">
    <property type="component" value="Unassembled WGS sequence"/>
</dbReference>
<evidence type="ECO:0000313" key="2">
    <source>
        <dbReference type="EMBL" id="SCB17002.1"/>
    </source>
</evidence>
<evidence type="ECO:0000259" key="1">
    <source>
        <dbReference type="Pfam" id="PF13468"/>
    </source>
</evidence>
<dbReference type="InterPro" id="IPR029068">
    <property type="entry name" value="Glyas_Bleomycin-R_OHBP_Dase"/>
</dbReference>
<dbReference type="OrthoDB" id="9812467at2"/>
<sequence>MISSPHPLDHLVLPTVNIALARERLGKLGFTVAPDARHPFGTQNACVFLADKTYLEPLGVASPEQCEKSIVDGNVFVARDQAYRFRVGEDGFSAVVFGTDDAVADDGRFKAAAISAGQMLDFSRPMKMPDGTETMAGFRLAFAADLRAPDFLAFCCQRINALPADRSVLERHENGVTGIARVALSALKPAVYRSFFEEVVGGPQIMTHSFGLTIRAANADLEILTPEGMEAFYDLPVRGNDPGLRARAILFKTRDLSVTSSHFTANGVTYTRKNNRILARLAPGEGALFAFEEIA</sequence>
<feature type="domain" description="Glyoxalase-like" evidence="1">
    <location>
        <begin position="8"/>
        <end position="197"/>
    </location>
</feature>
<accession>A0A1C3UNG9</accession>
<proteinExistence type="predicted"/>
<reference evidence="3" key="1">
    <citation type="submission" date="2016-08" db="EMBL/GenBank/DDBJ databases">
        <authorList>
            <person name="Varghese N."/>
            <person name="Submissions Spin"/>
        </authorList>
    </citation>
    <scope>NUCLEOTIDE SEQUENCE [LARGE SCALE GENOMIC DNA]</scope>
    <source>
        <strain evidence="3">CCBAU 57015</strain>
    </source>
</reference>